<comment type="similarity">
    <text evidence="1">Belongs to the LysR transcriptional regulatory family.</text>
</comment>
<dbReference type="GO" id="GO:0003700">
    <property type="term" value="F:DNA-binding transcription factor activity"/>
    <property type="evidence" value="ECO:0007669"/>
    <property type="project" value="InterPro"/>
</dbReference>
<comment type="caution">
    <text evidence="6">The sequence shown here is derived from an EMBL/GenBank/DDBJ whole genome shotgun (WGS) entry which is preliminary data.</text>
</comment>
<dbReference type="Pfam" id="PF03466">
    <property type="entry name" value="LysR_substrate"/>
    <property type="match status" value="1"/>
</dbReference>
<dbReference type="PRINTS" id="PR00039">
    <property type="entry name" value="HTHLYSR"/>
</dbReference>
<sequence length="309" mass="34189">MDFIQKLQVFTAVVEFQSFARAAESLRLTRPSVTIAINELEKEVGVRLLHRTTRRTTLTGDGRVYLDQARLTLSAVDEARSFFNAYIAEPSGKLRVDMSNSIARSVIIPRISRFLALYPKVELALGVSDQQVDLVAEAVDCVLRVGELASTSLVSRLVHRTPTVTCASPDYLKEHGTPQSLEDLENHVGIVYFHGRNRKVKEWQFTIEGKSQSIRMKPALMINDHDACVECALKGLGLAQIGSIGIQNELAAGHLVPVLSHLDAGTMPVSILYPARNHLPPKVRAFLDWTISIFAEYAEDQARGSNKAN</sequence>
<dbReference type="Gene3D" id="1.10.10.10">
    <property type="entry name" value="Winged helix-like DNA-binding domain superfamily/Winged helix DNA-binding domain"/>
    <property type="match status" value="1"/>
</dbReference>
<dbReference type="InterPro" id="IPR036390">
    <property type="entry name" value="WH_DNA-bd_sf"/>
</dbReference>
<dbReference type="FunFam" id="3.40.190.290:FF:000001">
    <property type="entry name" value="Transcriptional regulator, LysR family"/>
    <property type="match status" value="1"/>
</dbReference>
<reference evidence="6 7" key="1">
    <citation type="submission" date="2018-06" db="EMBL/GenBank/DDBJ databases">
        <authorList>
            <person name="Zhirakovskaya E."/>
        </authorList>
    </citation>
    <scope>NUCLEOTIDE SEQUENCE [LARGE SCALE GENOMIC DNA]</scope>
    <source>
        <strain evidence="6 7">LY3</strain>
    </source>
</reference>
<dbReference type="RefSeq" id="WP_111282466.1">
    <property type="nucleotide sequence ID" value="NZ_QLIN01000003.1"/>
</dbReference>
<keyword evidence="2" id="KW-0805">Transcription regulation</keyword>
<proteinExistence type="inferred from homology"/>
<dbReference type="InterPro" id="IPR036388">
    <property type="entry name" value="WH-like_DNA-bd_sf"/>
</dbReference>
<evidence type="ECO:0000313" key="7">
    <source>
        <dbReference type="Proteomes" id="UP000249493"/>
    </source>
</evidence>
<protein>
    <submittedName>
        <fullName evidence="6">LysR family transcriptional regulator</fullName>
    </submittedName>
</protein>
<evidence type="ECO:0000256" key="1">
    <source>
        <dbReference type="ARBA" id="ARBA00009437"/>
    </source>
</evidence>
<dbReference type="InterPro" id="IPR058163">
    <property type="entry name" value="LysR-type_TF_proteobact-type"/>
</dbReference>
<evidence type="ECO:0000259" key="5">
    <source>
        <dbReference type="PROSITE" id="PS50931"/>
    </source>
</evidence>
<dbReference type="SUPFAM" id="SSF46785">
    <property type="entry name" value="Winged helix' DNA-binding domain"/>
    <property type="match status" value="1"/>
</dbReference>
<dbReference type="Proteomes" id="UP000249493">
    <property type="component" value="Unassembled WGS sequence"/>
</dbReference>
<evidence type="ECO:0000256" key="3">
    <source>
        <dbReference type="ARBA" id="ARBA00023125"/>
    </source>
</evidence>
<evidence type="ECO:0000313" key="6">
    <source>
        <dbReference type="EMBL" id="RAI70891.1"/>
    </source>
</evidence>
<dbReference type="CDD" id="cd08472">
    <property type="entry name" value="PBP2_CrgA_like_3"/>
    <property type="match status" value="1"/>
</dbReference>
<dbReference type="PANTHER" id="PTHR30537">
    <property type="entry name" value="HTH-TYPE TRANSCRIPTIONAL REGULATOR"/>
    <property type="match status" value="1"/>
</dbReference>
<dbReference type="SUPFAM" id="SSF53850">
    <property type="entry name" value="Periplasmic binding protein-like II"/>
    <property type="match status" value="1"/>
</dbReference>
<dbReference type="Gene3D" id="3.40.190.290">
    <property type="match status" value="1"/>
</dbReference>
<dbReference type="PROSITE" id="PS50931">
    <property type="entry name" value="HTH_LYSR"/>
    <property type="match status" value="1"/>
</dbReference>
<dbReference type="AlphaFoldDB" id="A0A327N6W1"/>
<dbReference type="EMBL" id="QLIN01000003">
    <property type="protein sequence ID" value="RAI70891.1"/>
    <property type="molecule type" value="Genomic_DNA"/>
</dbReference>
<dbReference type="GO" id="GO:0043565">
    <property type="term" value="F:sequence-specific DNA binding"/>
    <property type="evidence" value="ECO:0007669"/>
    <property type="project" value="TreeGrafter"/>
</dbReference>
<evidence type="ECO:0000256" key="2">
    <source>
        <dbReference type="ARBA" id="ARBA00023015"/>
    </source>
</evidence>
<dbReference type="FunFam" id="1.10.10.10:FF:000001">
    <property type="entry name" value="LysR family transcriptional regulator"/>
    <property type="match status" value="1"/>
</dbReference>
<dbReference type="InterPro" id="IPR005119">
    <property type="entry name" value="LysR_subst-bd"/>
</dbReference>
<dbReference type="Pfam" id="PF00126">
    <property type="entry name" value="HTH_1"/>
    <property type="match status" value="1"/>
</dbReference>
<dbReference type="InterPro" id="IPR000847">
    <property type="entry name" value="LysR_HTH_N"/>
</dbReference>
<accession>A0A327N6W1</accession>
<gene>
    <name evidence="6" type="ORF">DOZ80_10505</name>
</gene>
<dbReference type="GO" id="GO:0006351">
    <property type="term" value="P:DNA-templated transcription"/>
    <property type="evidence" value="ECO:0007669"/>
    <property type="project" value="TreeGrafter"/>
</dbReference>
<evidence type="ECO:0000256" key="4">
    <source>
        <dbReference type="ARBA" id="ARBA00023163"/>
    </source>
</evidence>
<keyword evidence="3" id="KW-0238">DNA-binding</keyword>
<name>A0A327N6W1_PSEFL</name>
<feature type="domain" description="HTH lysR-type" evidence="5">
    <location>
        <begin position="1"/>
        <end position="59"/>
    </location>
</feature>
<organism evidence="6 7">
    <name type="scientific">Pseudomonas fluorescens</name>
    <dbReference type="NCBI Taxonomy" id="294"/>
    <lineage>
        <taxon>Bacteria</taxon>
        <taxon>Pseudomonadati</taxon>
        <taxon>Pseudomonadota</taxon>
        <taxon>Gammaproteobacteria</taxon>
        <taxon>Pseudomonadales</taxon>
        <taxon>Pseudomonadaceae</taxon>
        <taxon>Pseudomonas</taxon>
    </lineage>
</organism>
<dbReference type="PANTHER" id="PTHR30537:SF72">
    <property type="entry name" value="LYSR FAMILY TRANSCRIPTIONAL REGULATOR"/>
    <property type="match status" value="1"/>
</dbReference>
<keyword evidence="4" id="KW-0804">Transcription</keyword>